<organism evidence="1 2">
    <name type="scientific">Tistrella bauzanensis</name>
    <dbReference type="NCBI Taxonomy" id="657419"/>
    <lineage>
        <taxon>Bacteria</taxon>
        <taxon>Pseudomonadati</taxon>
        <taxon>Pseudomonadota</taxon>
        <taxon>Alphaproteobacteria</taxon>
        <taxon>Geminicoccales</taxon>
        <taxon>Geminicoccaceae</taxon>
        <taxon>Tistrella</taxon>
    </lineage>
</organism>
<evidence type="ECO:0000313" key="1">
    <source>
        <dbReference type="EMBL" id="GGB32790.1"/>
    </source>
</evidence>
<evidence type="ECO:0000313" key="2">
    <source>
        <dbReference type="Proteomes" id="UP000603352"/>
    </source>
</evidence>
<dbReference type="RefSeq" id="WP_188575912.1">
    <property type="nucleotide sequence ID" value="NZ_BMDZ01000010.1"/>
</dbReference>
<gene>
    <name evidence="1" type="ORF">GCM10011505_12800</name>
</gene>
<comment type="caution">
    <text evidence="1">The sequence shown here is derived from an EMBL/GenBank/DDBJ whole genome shotgun (WGS) entry which is preliminary data.</text>
</comment>
<dbReference type="Proteomes" id="UP000603352">
    <property type="component" value="Unassembled WGS sequence"/>
</dbReference>
<name>A0ABQ1IDD6_9PROT</name>
<dbReference type="EMBL" id="BMDZ01000010">
    <property type="protein sequence ID" value="GGB32790.1"/>
    <property type="molecule type" value="Genomic_DNA"/>
</dbReference>
<reference evidence="2" key="1">
    <citation type="journal article" date="2019" name="Int. J. Syst. Evol. Microbiol.">
        <title>The Global Catalogue of Microorganisms (GCM) 10K type strain sequencing project: providing services to taxonomists for standard genome sequencing and annotation.</title>
        <authorList>
            <consortium name="The Broad Institute Genomics Platform"/>
            <consortium name="The Broad Institute Genome Sequencing Center for Infectious Disease"/>
            <person name="Wu L."/>
            <person name="Ma J."/>
        </authorList>
    </citation>
    <scope>NUCLEOTIDE SEQUENCE [LARGE SCALE GENOMIC DNA]</scope>
    <source>
        <strain evidence="2">CGMCC 1.10188</strain>
    </source>
</reference>
<accession>A0ABQ1IDD6</accession>
<protein>
    <submittedName>
        <fullName evidence="1">Uncharacterized protein</fullName>
    </submittedName>
</protein>
<proteinExistence type="predicted"/>
<sequence length="163" mass="18549">MSDSLARMLLPCPLTPLATEVWELRDELPGNPFEMYDIRQLIAPDAQEPAEVALGLLTVFADMRAEDLAVMQADWLDSGMHEMVPTLGGFLGLRAQIFAMRVTGQADDDLTPLRDYIRNFNRLCVMRWTSEDRAEDARVVATWLEDFDTHWAQFLDAYHAMQG</sequence>
<keyword evidence="2" id="KW-1185">Reference proteome</keyword>